<dbReference type="GO" id="GO:0046872">
    <property type="term" value="F:metal ion binding"/>
    <property type="evidence" value="ECO:0007669"/>
    <property type="project" value="UniProtKB-KW"/>
</dbReference>
<dbReference type="Pfam" id="PF01784">
    <property type="entry name" value="DUF34_NIF3"/>
    <property type="match status" value="1"/>
</dbReference>
<dbReference type="SUPFAM" id="SSF102705">
    <property type="entry name" value="NIF3 (NGG1p interacting factor 3)-like"/>
    <property type="match status" value="1"/>
</dbReference>
<gene>
    <name evidence="3" type="ORF">SDC9_126034</name>
</gene>
<dbReference type="AlphaFoldDB" id="A0A645CQ41"/>
<sequence>MKAIEIARVIEEFAPVAIQETWDNSGFCIGNPQTQINGVLLALDCTPEVIQEAIEIGANMIITHHPLIFRAVKKITGATLVERMIAELIKRDIILYSAHTNIDKVIDGVSGVMADRLCLLNREILDEDLSSGTGLGIIGELSVEMSSSDFIAYVKKKFLVDQVRVSRPLEKKIKRVAVCGGSGSSLINKAAQGGASVLITGDISYHDFYCEDGFMVIDIGHYESEIGSLEILTSILRKKIHTFAVCKSEKNKNPIHYY</sequence>
<dbReference type="GO" id="GO:0016787">
    <property type="term" value="F:hydrolase activity"/>
    <property type="evidence" value="ECO:0007669"/>
    <property type="project" value="UniProtKB-KW"/>
</dbReference>
<dbReference type="InterPro" id="IPR002678">
    <property type="entry name" value="DUF34/NIF3"/>
</dbReference>
<evidence type="ECO:0000313" key="3">
    <source>
        <dbReference type="EMBL" id="MPM79018.1"/>
    </source>
</evidence>
<proteinExistence type="inferred from homology"/>
<accession>A0A645CQ41</accession>
<dbReference type="EMBL" id="VSSQ01029053">
    <property type="protein sequence ID" value="MPM79018.1"/>
    <property type="molecule type" value="Genomic_DNA"/>
</dbReference>
<protein>
    <submittedName>
        <fullName evidence="3">GTP cyclohydrolase 1 type 2</fullName>
    </submittedName>
</protein>
<dbReference type="InterPro" id="IPR036069">
    <property type="entry name" value="DUF34/NIF3_sf"/>
</dbReference>
<dbReference type="NCBIfam" id="TIGR00486">
    <property type="entry name" value="YbgI_SA1388"/>
    <property type="match status" value="1"/>
</dbReference>
<comment type="similarity">
    <text evidence="1">Belongs to the GTP cyclohydrolase I type 2/NIF3 family.</text>
</comment>
<name>A0A645CQ41_9ZZZZ</name>
<organism evidence="3">
    <name type="scientific">bioreactor metagenome</name>
    <dbReference type="NCBI Taxonomy" id="1076179"/>
    <lineage>
        <taxon>unclassified sequences</taxon>
        <taxon>metagenomes</taxon>
        <taxon>ecological metagenomes</taxon>
    </lineage>
</organism>
<keyword evidence="2" id="KW-0479">Metal-binding</keyword>
<evidence type="ECO:0000256" key="2">
    <source>
        <dbReference type="ARBA" id="ARBA00022723"/>
    </source>
</evidence>
<comment type="caution">
    <text evidence="3">The sequence shown here is derived from an EMBL/GenBank/DDBJ whole genome shotgun (WGS) entry which is preliminary data.</text>
</comment>
<dbReference type="Gene3D" id="3.40.1390.30">
    <property type="entry name" value="NIF3 (NGG1p interacting factor 3)-like"/>
    <property type="match status" value="2"/>
</dbReference>
<dbReference type="GO" id="GO:0005737">
    <property type="term" value="C:cytoplasm"/>
    <property type="evidence" value="ECO:0007669"/>
    <property type="project" value="TreeGrafter"/>
</dbReference>
<keyword evidence="3" id="KW-0378">Hydrolase</keyword>
<dbReference type="PANTHER" id="PTHR13799:SF14">
    <property type="entry name" value="GTP CYCLOHYDROLASE 1 TYPE 2 HOMOLOG"/>
    <property type="match status" value="1"/>
</dbReference>
<evidence type="ECO:0000256" key="1">
    <source>
        <dbReference type="ARBA" id="ARBA00006964"/>
    </source>
</evidence>
<reference evidence="3" key="1">
    <citation type="submission" date="2019-08" db="EMBL/GenBank/DDBJ databases">
        <authorList>
            <person name="Kucharzyk K."/>
            <person name="Murdoch R.W."/>
            <person name="Higgins S."/>
            <person name="Loffler F."/>
        </authorList>
    </citation>
    <scope>NUCLEOTIDE SEQUENCE</scope>
</reference>
<dbReference type="PANTHER" id="PTHR13799">
    <property type="entry name" value="NGG1 INTERACTING FACTOR 3"/>
    <property type="match status" value="1"/>
</dbReference>
<dbReference type="FunFam" id="3.40.1390.30:FF:000001">
    <property type="entry name" value="GTP cyclohydrolase 1 type 2"/>
    <property type="match status" value="1"/>
</dbReference>